<proteinExistence type="predicted"/>
<evidence type="ECO:0000259" key="1">
    <source>
        <dbReference type="PROSITE" id="PS50995"/>
    </source>
</evidence>
<evidence type="ECO:0000313" key="3">
    <source>
        <dbReference type="Proteomes" id="UP001049518"/>
    </source>
</evidence>
<dbReference type="PANTHER" id="PTHR33164:SF43">
    <property type="entry name" value="HTH-TYPE TRANSCRIPTIONAL REPRESSOR YETL"/>
    <property type="match status" value="1"/>
</dbReference>
<dbReference type="InterPro" id="IPR039422">
    <property type="entry name" value="MarR/SlyA-like"/>
</dbReference>
<sequence>MENQPFGPLEREEVLSLLLGIARAHYDRLGKEAGRLGLTLPQARVLYFVKTESTVRRLAKRLACDPSYVTGLVDALEGKDLLRREVDAADRRIKKLLLTPEGDRVRTEVIGAMGKSVDLEGLVPDEAAQFAQLLRKIQNDDRTPAW</sequence>
<name>A0ABX8QSM4_9ACTN</name>
<dbReference type="Pfam" id="PF12802">
    <property type="entry name" value="MarR_2"/>
    <property type="match status" value="1"/>
</dbReference>
<feature type="domain" description="HTH marR-type" evidence="1">
    <location>
        <begin position="11"/>
        <end position="139"/>
    </location>
</feature>
<dbReference type="InterPro" id="IPR036390">
    <property type="entry name" value="WH_DNA-bd_sf"/>
</dbReference>
<organism evidence="2 3">
    <name type="scientific">Actinomadura graeca</name>
    <dbReference type="NCBI Taxonomy" id="2750812"/>
    <lineage>
        <taxon>Bacteria</taxon>
        <taxon>Bacillati</taxon>
        <taxon>Actinomycetota</taxon>
        <taxon>Actinomycetes</taxon>
        <taxon>Streptosporangiales</taxon>
        <taxon>Thermomonosporaceae</taxon>
        <taxon>Actinomadura</taxon>
    </lineage>
</organism>
<dbReference type="SUPFAM" id="SSF46785">
    <property type="entry name" value="Winged helix' DNA-binding domain"/>
    <property type="match status" value="1"/>
</dbReference>
<keyword evidence="3" id="KW-1185">Reference proteome</keyword>
<evidence type="ECO:0000313" key="2">
    <source>
        <dbReference type="EMBL" id="QXJ21835.1"/>
    </source>
</evidence>
<dbReference type="InterPro" id="IPR036388">
    <property type="entry name" value="WH-like_DNA-bd_sf"/>
</dbReference>
<dbReference type="PANTHER" id="PTHR33164">
    <property type="entry name" value="TRANSCRIPTIONAL REGULATOR, MARR FAMILY"/>
    <property type="match status" value="1"/>
</dbReference>
<dbReference type="SMART" id="SM00347">
    <property type="entry name" value="HTH_MARR"/>
    <property type="match status" value="1"/>
</dbReference>
<dbReference type="InterPro" id="IPR000835">
    <property type="entry name" value="HTH_MarR-typ"/>
</dbReference>
<gene>
    <name evidence="2" type="ORF">AGRA3207_002736</name>
</gene>
<dbReference type="Gene3D" id="1.10.10.10">
    <property type="entry name" value="Winged helix-like DNA-binding domain superfamily/Winged helix DNA-binding domain"/>
    <property type="match status" value="1"/>
</dbReference>
<dbReference type="PROSITE" id="PS50995">
    <property type="entry name" value="HTH_MARR_2"/>
    <property type="match status" value="1"/>
</dbReference>
<dbReference type="Proteomes" id="UP001049518">
    <property type="component" value="Chromosome"/>
</dbReference>
<protein>
    <submittedName>
        <fullName evidence="2">Winged helix-turn-helix transcriptional regulator</fullName>
    </submittedName>
</protein>
<dbReference type="RefSeq" id="WP_231335014.1">
    <property type="nucleotide sequence ID" value="NZ_CP059572.1"/>
</dbReference>
<accession>A0ABX8QSM4</accession>
<reference evidence="2" key="1">
    <citation type="submission" date="2020-07" db="EMBL/GenBank/DDBJ databases">
        <authorList>
            <person name="Tarantini F.S."/>
            <person name="Hong K.W."/>
            <person name="Chan K.G."/>
        </authorList>
    </citation>
    <scope>NUCLEOTIDE SEQUENCE</scope>
    <source>
        <strain evidence="2">32-07</strain>
    </source>
</reference>
<dbReference type="EMBL" id="CP059572">
    <property type="protein sequence ID" value="QXJ21835.1"/>
    <property type="molecule type" value="Genomic_DNA"/>
</dbReference>